<keyword evidence="1" id="KW-0732">Signal</keyword>
<dbReference type="OrthoDB" id="9815414at2"/>
<dbReference type="AlphaFoldDB" id="A0A242NWY4"/>
<feature type="signal peptide" evidence="1">
    <location>
        <begin position="1"/>
        <end position="18"/>
    </location>
</feature>
<protein>
    <submittedName>
        <fullName evidence="2">Uncharacterized protein</fullName>
    </submittedName>
</protein>
<accession>A0A242NWY4</accession>
<reference evidence="2 3" key="1">
    <citation type="submission" date="2017-03" db="EMBL/GenBank/DDBJ databases">
        <title>Comparative genomics of honeybee gut symbionts reveal geographically distinct and subgroup specific antibiotic resistance.</title>
        <authorList>
            <person name="Ludvigsen J."/>
            <person name="Porcellato D."/>
            <person name="Labee-Lund T.M."/>
            <person name="Amdam G.V."/>
            <person name="Rudi K."/>
        </authorList>
    </citation>
    <scope>NUCLEOTIDE SEQUENCE [LARGE SCALE GENOMIC DNA]</scope>
    <source>
        <strain evidence="2 3">A-4-12</strain>
    </source>
</reference>
<feature type="chain" id="PRO_5011256929" evidence="1">
    <location>
        <begin position="19"/>
        <end position="263"/>
    </location>
</feature>
<organism evidence="2 3">
    <name type="scientific">Gilliamella apis</name>
    <dbReference type="NCBI Taxonomy" id="1970738"/>
    <lineage>
        <taxon>Bacteria</taxon>
        <taxon>Pseudomonadati</taxon>
        <taxon>Pseudomonadota</taxon>
        <taxon>Gammaproteobacteria</taxon>
        <taxon>Orbales</taxon>
        <taxon>Orbaceae</taxon>
        <taxon>Gilliamella</taxon>
    </lineage>
</organism>
<evidence type="ECO:0000313" key="2">
    <source>
        <dbReference type="EMBL" id="OTQ53252.1"/>
    </source>
</evidence>
<comment type="caution">
    <text evidence="2">The sequence shown here is derived from an EMBL/GenBank/DDBJ whole genome shotgun (WGS) entry which is preliminary data.</text>
</comment>
<name>A0A242NWY4_9GAMM</name>
<dbReference type="EMBL" id="NASK01000064">
    <property type="protein sequence ID" value="OTQ53252.1"/>
    <property type="molecule type" value="Genomic_DNA"/>
</dbReference>
<sequence>MKKFLLVVCCFFNFYAFASVDDERNHIRVTNNYLFLLFPEYIPHSVPIKKQELLLKNIQPTSSVSNLEVYSDDNGLIIEESAPDKKGLIMDYKMQVLTRNEKGTFVNYSVQFDDQKNVTEIKDSNQKITSYYKYDEQGKLISSNENVDGKNYIGTYLYDKNNNLIQHNEREIETIRSKKILTFLSTNLYYYDDENRLVSSISKQEDPLLNGKTASLPKDINESKYRTFTCYYSQYNEHGDWTISQCFNGDNELDMSITRKLEY</sequence>
<evidence type="ECO:0000313" key="3">
    <source>
        <dbReference type="Proteomes" id="UP000194968"/>
    </source>
</evidence>
<dbReference type="Gene3D" id="2.180.10.10">
    <property type="entry name" value="RHS repeat-associated core"/>
    <property type="match status" value="1"/>
</dbReference>
<proteinExistence type="predicted"/>
<dbReference type="Proteomes" id="UP000194968">
    <property type="component" value="Unassembled WGS sequence"/>
</dbReference>
<gene>
    <name evidence="2" type="ORF">B6D06_01205</name>
</gene>
<dbReference type="RefSeq" id="WP_065650982.1">
    <property type="nucleotide sequence ID" value="NZ_NASD01000004.1"/>
</dbReference>
<evidence type="ECO:0000256" key="1">
    <source>
        <dbReference type="SAM" id="SignalP"/>
    </source>
</evidence>